<feature type="region of interest" description="Disordered" evidence="1">
    <location>
        <begin position="114"/>
        <end position="145"/>
    </location>
</feature>
<protein>
    <recommendedName>
        <fullName evidence="4">SH3 domain-containing protein</fullName>
    </recommendedName>
</protein>
<feature type="compositionally biased region" description="Low complexity" evidence="1">
    <location>
        <begin position="311"/>
        <end position="327"/>
    </location>
</feature>
<feature type="compositionally biased region" description="Basic residues" evidence="1">
    <location>
        <begin position="449"/>
        <end position="463"/>
    </location>
</feature>
<evidence type="ECO:0000256" key="1">
    <source>
        <dbReference type="SAM" id="MobiDB-lite"/>
    </source>
</evidence>
<feature type="region of interest" description="Disordered" evidence="1">
    <location>
        <begin position="184"/>
        <end position="222"/>
    </location>
</feature>
<dbReference type="AlphaFoldDB" id="A0A815P914"/>
<comment type="caution">
    <text evidence="2">The sequence shown here is derived from an EMBL/GenBank/DDBJ whole genome shotgun (WGS) entry which is preliminary data.</text>
</comment>
<reference evidence="2" key="1">
    <citation type="submission" date="2021-02" db="EMBL/GenBank/DDBJ databases">
        <authorList>
            <person name="Nowell W R."/>
        </authorList>
    </citation>
    <scope>NUCLEOTIDE SEQUENCE</scope>
</reference>
<dbReference type="EMBL" id="CAJNOM010000451">
    <property type="protein sequence ID" value="CAF1445689.1"/>
    <property type="molecule type" value="Genomic_DNA"/>
</dbReference>
<feature type="region of interest" description="Disordered" evidence="1">
    <location>
        <begin position="425"/>
        <end position="463"/>
    </location>
</feature>
<feature type="compositionally biased region" description="Basic residues" evidence="1">
    <location>
        <begin position="328"/>
        <end position="337"/>
    </location>
</feature>
<proteinExistence type="predicted"/>
<sequence length="544" mass="61737">MLIKLLVNVFERAKSKLTSTRSNDRSLSDSDNEIDSNNSKQIFSSRPSIIHQQPRLSISKWLCTSPPSINKSISSSKFNKLRRSSSWRSLKERGNNYIGHLTSRTLSFDELHRNDKQHQKNNSSRKRQYSRRQLSHSPILNLTSQRPKLSTANTIYLSNSDTSKNLPTTAKHFDRLSTTLVKYSDKDKKPTLSTKSYRRNQQQILTRNNTSSGGGDSGYSEESFATTTLSSYIRRPLHTSCPHCHCEQRSSFKNYKKSTENYSTDSSTSDTTINKEIHSPDFYFRLFQQKQSLSASRSYPHIKPLPKTTIQSQINKPSQQQQQQQKQTKSRTAKRRRHLSCDSSLCSKALTYQPINVISSPVISEPNNTQLQRHFTTIGMMTNDSSTPCSKNLSSLPKTNHIFGELNLAAIELDSIRTLDYHRGSFSSSSYSSSLTSSSSSLNTDRQLKNSHTRRKQSSQHSKKGTYLVWHEYKNSSLLSATNGTKIFSVIRGDQVRLLRRIGKSTLLVQKEDDGSIGFLPQSCLAHDQINSFLSVKGLRETVL</sequence>
<dbReference type="OrthoDB" id="10021923at2759"/>
<name>A0A815P914_9BILA</name>
<evidence type="ECO:0000313" key="2">
    <source>
        <dbReference type="EMBL" id="CAF1445689.1"/>
    </source>
</evidence>
<feature type="compositionally biased region" description="Low complexity" evidence="1">
    <location>
        <begin position="425"/>
        <end position="441"/>
    </location>
</feature>
<accession>A0A815P914</accession>
<feature type="region of interest" description="Disordered" evidence="1">
    <location>
        <begin position="18"/>
        <end position="48"/>
    </location>
</feature>
<feature type="region of interest" description="Disordered" evidence="1">
    <location>
        <begin position="310"/>
        <end position="337"/>
    </location>
</feature>
<evidence type="ECO:0000313" key="3">
    <source>
        <dbReference type="Proteomes" id="UP000663832"/>
    </source>
</evidence>
<keyword evidence="3" id="KW-1185">Reference proteome</keyword>
<gene>
    <name evidence="2" type="ORF">QVE165_LOCUS39946</name>
</gene>
<organism evidence="2 3">
    <name type="scientific">Adineta steineri</name>
    <dbReference type="NCBI Taxonomy" id="433720"/>
    <lineage>
        <taxon>Eukaryota</taxon>
        <taxon>Metazoa</taxon>
        <taxon>Spiralia</taxon>
        <taxon>Gnathifera</taxon>
        <taxon>Rotifera</taxon>
        <taxon>Eurotatoria</taxon>
        <taxon>Bdelloidea</taxon>
        <taxon>Adinetida</taxon>
        <taxon>Adinetidae</taxon>
        <taxon>Adineta</taxon>
    </lineage>
</organism>
<dbReference type="Proteomes" id="UP000663832">
    <property type="component" value="Unassembled WGS sequence"/>
</dbReference>
<feature type="compositionally biased region" description="Polar residues" evidence="1">
    <location>
        <begin position="191"/>
        <end position="210"/>
    </location>
</feature>
<feature type="compositionally biased region" description="Polar residues" evidence="1">
    <location>
        <begin position="135"/>
        <end position="145"/>
    </location>
</feature>
<evidence type="ECO:0008006" key="4">
    <source>
        <dbReference type="Google" id="ProtNLM"/>
    </source>
</evidence>
<feature type="compositionally biased region" description="Basic residues" evidence="1">
    <location>
        <begin position="123"/>
        <end position="134"/>
    </location>
</feature>